<dbReference type="EMBL" id="JFAX01000004">
    <property type="protein sequence ID" value="EXI68770.1"/>
    <property type="molecule type" value="Genomic_DNA"/>
</dbReference>
<reference evidence="1" key="1">
    <citation type="submission" date="2014-02" db="EMBL/GenBank/DDBJ databases">
        <title>Expanding our view of genomic diversity in Candidatus Accumulibacter clades.</title>
        <authorList>
            <person name="Skennerton C.T."/>
            <person name="Barr J.J."/>
            <person name="Slater F.R."/>
            <person name="Bond P.L."/>
            <person name="Tyson G.W."/>
        </authorList>
    </citation>
    <scope>NUCLEOTIDE SEQUENCE [LARGE SCALE GENOMIC DNA]</scope>
</reference>
<proteinExistence type="predicted"/>
<dbReference type="STRING" id="1454001.AW08_01082"/>
<keyword evidence="2" id="KW-1185">Reference proteome</keyword>
<dbReference type="AlphaFoldDB" id="A0A011NVW2"/>
<organism evidence="1 2">
    <name type="scientific">Candidatus Accumulibacter adjunctus</name>
    <dbReference type="NCBI Taxonomy" id="1454001"/>
    <lineage>
        <taxon>Bacteria</taxon>
        <taxon>Pseudomonadati</taxon>
        <taxon>Pseudomonadota</taxon>
        <taxon>Betaproteobacteria</taxon>
        <taxon>Candidatus Accumulibacter</taxon>
    </lineage>
</organism>
<protein>
    <submittedName>
        <fullName evidence="1">Uncharacterized protein</fullName>
    </submittedName>
</protein>
<name>A0A011NVW2_9PROT</name>
<sequence>MHDGAVLVHLLWREDRASSRLVRPDRHAGGRAIADRDAGSGQADLQHVTGEVARRVGVALVCRRDVARRGVIVGPENCRPTAAGSGGNEQRHRILALVVDDRLRRFDHDFHAQRVLGITQPCFELRQDAGAGCDLLGSCHLGQGDDEVLRQTAAGLLGQASEEDVERADRTDLALVGKGLDANADERREDVLAHPLGDLVRRGDGVTILLVVRPIAVAILEVDAVVLDGLRAQLLEHPVVDGEREPRRLLDLAHLLRAAFQRARQAVDFERVAGQGLGTRQTENAGEDVVVRRIGVEGLERHLAEFAGKASLEQVGAAVYGVNRLPLGGIRGVMPLEGCIRLVQLAITGVQFVRGQRELHVLPP</sequence>
<evidence type="ECO:0000313" key="1">
    <source>
        <dbReference type="EMBL" id="EXI68770.1"/>
    </source>
</evidence>
<evidence type="ECO:0000313" key="2">
    <source>
        <dbReference type="Proteomes" id="UP000020218"/>
    </source>
</evidence>
<dbReference type="Proteomes" id="UP000020218">
    <property type="component" value="Unassembled WGS sequence"/>
</dbReference>
<gene>
    <name evidence="1" type="ORF">AW08_01082</name>
</gene>
<comment type="caution">
    <text evidence="1">The sequence shown here is derived from an EMBL/GenBank/DDBJ whole genome shotgun (WGS) entry which is preliminary data.</text>
</comment>
<accession>A0A011NVW2</accession>